<dbReference type="Pfam" id="PF00501">
    <property type="entry name" value="AMP-binding"/>
    <property type="match status" value="1"/>
</dbReference>
<accession>A0ABS7ZSQ9</accession>
<keyword evidence="4" id="KW-0443">Lipid metabolism</keyword>
<dbReference type="GO" id="GO:0016874">
    <property type="term" value="F:ligase activity"/>
    <property type="evidence" value="ECO:0007669"/>
    <property type="project" value="UniProtKB-KW"/>
</dbReference>
<evidence type="ECO:0000313" key="7">
    <source>
        <dbReference type="EMBL" id="MCA6064187.1"/>
    </source>
</evidence>
<dbReference type="InterPro" id="IPR000873">
    <property type="entry name" value="AMP-dep_synth/lig_dom"/>
</dbReference>
<dbReference type="Proteomes" id="UP000714380">
    <property type="component" value="Unassembled WGS sequence"/>
</dbReference>
<evidence type="ECO:0000256" key="1">
    <source>
        <dbReference type="ARBA" id="ARBA00006432"/>
    </source>
</evidence>
<dbReference type="InterPro" id="IPR020845">
    <property type="entry name" value="AMP-binding_CS"/>
</dbReference>
<sequence length="543" mass="60768">MFGQMMDRPLLISGLLEHAEVTHPCAEIVSRRCEGDIHRYTMKEAAGRARRIANLLRRWGIEQGDRIATLAWNGYRHYELYFGVSGYGAVLHTINPRLFAEQLEYIVNHAEDRWIFVDLTFVPLLEAIKDKIQHVEGFVVMCDADKMPKTSLPNVHCYETLLAAESDEFEWPEFDERAAASMCYTSGTTGNPKGVLYNHRSTVLHAMASIGEEALGLASTSCFLPVVPMFHVNAWGTPYSAAITGAKQVFPGPGMDGASLWELIEAEQPDLLLGVPTVWLMLLNHMDSIGKKLESVDNVVIGGSAAPMSMIRDFQEKHDAFVIHAWGMTEMSPIGTVNSHSKHMEALSLEDRYLLQAKQGRPVYGVEMKIVDDEGNEQARDGVARGRLLVRGPWIVSGYYKNEDKKAFENGWFDTGDVATIDQNNYLNIVDRSKDVIKSGGEWISSIDLENAAVGHPELVECCVIAARHEKWAERPLLLAIRKEGSNVSEQDVIDYLENKVAKWWLPDAVVFVESLPHTATGKLLKVDLRTQYENHLLQTTTA</sequence>
<keyword evidence="3" id="KW-0276">Fatty acid metabolism</keyword>
<evidence type="ECO:0000256" key="3">
    <source>
        <dbReference type="ARBA" id="ARBA00022832"/>
    </source>
</evidence>
<keyword evidence="8" id="KW-1185">Reference proteome</keyword>
<name>A0ABS7ZSQ9_9GAMM</name>
<keyword evidence="2 7" id="KW-0436">Ligase</keyword>
<dbReference type="SUPFAM" id="SSF56801">
    <property type="entry name" value="Acetyl-CoA synthetase-like"/>
    <property type="match status" value="1"/>
</dbReference>
<dbReference type="EMBL" id="JAEDAH010000058">
    <property type="protein sequence ID" value="MCA6064187.1"/>
    <property type="molecule type" value="Genomic_DNA"/>
</dbReference>
<feature type="domain" description="AMP-binding enzyme C-terminal" evidence="6">
    <location>
        <begin position="449"/>
        <end position="523"/>
    </location>
</feature>
<proteinExistence type="inferred from homology"/>
<dbReference type="Pfam" id="PF13193">
    <property type="entry name" value="AMP-binding_C"/>
    <property type="match status" value="1"/>
</dbReference>
<dbReference type="InterPro" id="IPR045851">
    <property type="entry name" value="AMP-bd_C_sf"/>
</dbReference>
<organism evidence="7 8">
    <name type="scientific">Thalassolituus marinus</name>
    <dbReference type="NCBI Taxonomy" id="671053"/>
    <lineage>
        <taxon>Bacteria</taxon>
        <taxon>Pseudomonadati</taxon>
        <taxon>Pseudomonadota</taxon>
        <taxon>Gammaproteobacteria</taxon>
        <taxon>Oceanospirillales</taxon>
        <taxon>Oceanospirillaceae</taxon>
        <taxon>Thalassolituus</taxon>
    </lineage>
</organism>
<dbReference type="PROSITE" id="PS00455">
    <property type="entry name" value="AMP_BINDING"/>
    <property type="match status" value="1"/>
</dbReference>
<comment type="similarity">
    <text evidence="1">Belongs to the ATP-dependent AMP-binding enzyme family.</text>
</comment>
<dbReference type="PANTHER" id="PTHR43859">
    <property type="entry name" value="ACYL-ACTIVATING ENZYME"/>
    <property type="match status" value="1"/>
</dbReference>
<dbReference type="InterPro" id="IPR025110">
    <property type="entry name" value="AMP-bd_C"/>
</dbReference>
<evidence type="ECO:0000259" key="5">
    <source>
        <dbReference type="Pfam" id="PF00501"/>
    </source>
</evidence>
<dbReference type="InterPro" id="IPR042099">
    <property type="entry name" value="ANL_N_sf"/>
</dbReference>
<comment type="caution">
    <text evidence="7">The sequence shown here is derived from an EMBL/GenBank/DDBJ whole genome shotgun (WGS) entry which is preliminary data.</text>
</comment>
<dbReference type="Gene3D" id="3.30.300.30">
    <property type="match status" value="1"/>
</dbReference>
<gene>
    <name evidence="7" type="ORF">I9W95_11275</name>
</gene>
<feature type="domain" description="AMP-dependent synthetase/ligase" evidence="5">
    <location>
        <begin position="23"/>
        <end position="400"/>
    </location>
</feature>
<dbReference type="Gene3D" id="3.40.50.12780">
    <property type="entry name" value="N-terminal domain of ligase-like"/>
    <property type="match status" value="1"/>
</dbReference>
<dbReference type="PANTHER" id="PTHR43859:SF4">
    <property type="entry name" value="BUTANOATE--COA LIGASE AAE1-RELATED"/>
    <property type="match status" value="1"/>
</dbReference>
<protein>
    <submittedName>
        <fullName evidence="7">Long-chain-fatty-acid--CoA ligase</fullName>
    </submittedName>
</protein>
<evidence type="ECO:0000256" key="4">
    <source>
        <dbReference type="ARBA" id="ARBA00023098"/>
    </source>
</evidence>
<evidence type="ECO:0000313" key="8">
    <source>
        <dbReference type="Proteomes" id="UP000714380"/>
    </source>
</evidence>
<dbReference type="CDD" id="cd12119">
    <property type="entry name" value="ttLC_FACS_AlkK_like"/>
    <property type="match status" value="1"/>
</dbReference>
<evidence type="ECO:0000256" key="2">
    <source>
        <dbReference type="ARBA" id="ARBA00022598"/>
    </source>
</evidence>
<evidence type="ECO:0000259" key="6">
    <source>
        <dbReference type="Pfam" id="PF13193"/>
    </source>
</evidence>
<reference evidence="7 8" key="1">
    <citation type="submission" date="2020-12" db="EMBL/GenBank/DDBJ databases">
        <title>Novel Thalassolituus-related marine hydrocarbonoclastic bacteria mediated algae-derived hydrocarbons mineralization in twilight zone of the northern South China Sea.</title>
        <authorList>
            <person name="Dong C."/>
        </authorList>
    </citation>
    <scope>NUCLEOTIDE SEQUENCE [LARGE SCALE GENOMIC DNA]</scope>
    <source>
        <strain evidence="7 8">IMCC1826</strain>
    </source>
</reference>
<dbReference type="NCBIfam" id="NF004837">
    <property type="entry name" value="PRK06187.1"/>
    <property type="match status" value="1"/>
</dbReference>